<keyword evidence="2" id="KW-1185">Reference proteome</keyword>
<dbReference type="AlphaFoldDB" id="A0A1E5VT68"/>
<reference evidence="1 2" key="1">
    <citation type="submission" date="2016-09" db="EMBL/GenBank/DDBJ databases">
        <title>The draft genome of Dichanthelium oligosanthes: A C3 panicoid grass species.</title>
        <authorList>
            <person name="Studer A.J."/>
            <person name="Schnable J.C."/>
            <person name="Brutnell T.P."/>
        </authorList>
    </citation>
    <scope>NUCLEOTIDE SEQUENCE [LARGE SCALE GENOMIC DNA]</scope>
    <source>
        <strain evidence="2">cv. Kellogg 1175</strain>
        <tissue evidence="1">Leaf</tissue>
    </source>
</reference>
<evidence type="ECO:0000313" key="1">
    <source>
        <dbReference type="EMBL" id="OEL28313.1"/>
    </source>
</evidence>
<gene>
    <name evidence="1" type="ORF">BAE44_0010668</name>
</gene>
<accession>A0A1E5VT68</accession>
<proteinExistence type="predicted"/>
<dbReference type="Proteomes" id="UP000095767">
    <property type="component" value="Unassembled WGS sequence"/>
</dbReference>
<evidence type="ECO:0000313" key="2">
    <source>
        <dbReference type="Proteomes" id="UP000095767"/>
    </source>
</evidence>
<organism evidence="1 2">
    <name type="scientific">Dichanthelium oligosanthes</name>
    <dbReference type="NCBI Taxonomy" id="888268"/>
    <lineage>
        <taxon>Eukaryota</taxon>
        <taxon>Viridiplantae</taxon>
        <taxon>Streptophyta</taxon>
        <taxon>Embryophyta</taxon>
        <taxon>Tracheophyta</taxon>
        <taxon>Spermatophyta</taxon>
        <taxon>Magnoliopsida</taxon>
        <taxon>Liliopsida</taxon>
        <taxon>Poales</taxon>
        <taxon>Poaceae</taxon>
        <taxon>PACMAD clade</taxon>
        <taxon>Panicoideae</taxon>
        <taxon>Panicodae</taxon>
        <taxon>Paniceae</taxon>
        <taxon>Dichantheliinae</taxon>
        <taxon>Dichanthelium</taxon>
    </lineage>
</organism>
<name>A0A1E5VT68_9POAL</name>
<dbReference type="EMBL" id="LWDX02030317">
    <property type="protein sequence ID" value="OEL28313.1"/>
    <property type="molecule type" value="Genomic_DNA"/>
</dbReference>
<sequence>LRCNDSQTQCHYVSVEEKLNLTISICLPFQAGRVAIESEVSITLLAIS</sequence>
<feature type="non-terminal residue" evidence="1">
    <location>
        <position position="1"/>
    </location>
</feature>
<comment type="caution">
    <text evidence="1">The sequence shown here is derived from an EMBL/GenBank/DDBJ whole genome shotgun (WGS) entry which is preliminary data.</text>
</comment>
<protein>
    <submittedName>
        <fullName evidence="1">Uncharacterized protein</fullName>
    </submittedName>
</protein>